<proteinExistence type="predicted"/>
<evidence type="ECO:0000259" key="1">
    <source>
        <dbReference type="Pfam" id="PF07883"/>
    </source>
</evidence>
<protein>
    <submittedName>
        <fullName evidence="2">Cupin domain-containing protein</fullName>
    </submittedName>
</protein>
<dbReference type="AlphaFoldDB" id="A0A963YP85"/>
<evidence type="ECO:0000313" key="2">
    <source>
        <dbReference type="EMBL" id="MCB8874118.1"/>
    </source>
</evidence>
<dbReference type="InterPro" id="IPR013096">
    <property type="entry name" value="Cupin_2"/>
</dbReference>
<sequence length="122" mass="13232">MAETLRASLSAHLARLPGPPDAIWPEGVPFADAFRHGTMSVEIFAPRGTDRQSPHAQDELYVVVSGRARFDHNGTVMPAETGDVLFVPAGNPHFFLDMSDDFATWVIFWGPRGGEVPETAAA</sequence>
<dbReference type="Gene3D" id="2.60.120.10">
    <property type="entry name" value="Jelly Rolls"/>
    <property type="match status" value="1"/>
</dbReference>
<reference evidence="2" key="1">
    <citation type="journal article" date="2021" name="Microorganisms">
        <title>Acidisoma silvae sp. nov. and Acidisomacellulosilytica sp. nov., Two Acidophilic Bacteria Isolated from Decaying Wood, Hydrolyzing Cellulose and Producing Poly-3-hydroxybutyrate.</title>
        <authorList>
            <person name="Mieszkin S."/>
            <person name="Pouder E."/>
            <person name="Uroz S."/>
            <person name="Simon-Colin C."/>
            <person name="Alain K."/>
        </authorList>
    </citation>
    <scope>NUCLEOTIDE SEQUENCE</scope>
    <source>
        <strain evidence="2">HW T2.11</strain>
    </source>
</reference>
<reference evidence="2" key="2">
    <citation type="submission" date="2021-01" db="EMBL/GenBank/DDBJ databases">
        <authorList>
            <person name="Mieszkin S."/>
            <person name="Pouder E."/>
            <person name="Alain K."/>
        </authorList>
    </citation>
    <scope>NUCLEOTIDE SEQUENCE</scope>
    <source>
        <strain evidence="2">HW T2.11</strain>
    </source>
</reference>
<accession>A0A963YP85</accession>
<name>A0A963YP85_9PROT</name>
<dbReference type="InterPro" id="IPR011051">
    <property type="entry name" value="RmlC_Cupin_sf"/>
</dbReference>
<dbReference type="InterPro" id="IPR014710">
    <property type="entry name" value="RmlC-like_jellyroll"/>
</dbReference>
<dbReference type="RefSeq" id="WP_227319770.1">
    <property type="nucleotide sequence ID" value="NZ_JAESVB010000001.1"/>
</dbReference>
<organism evidence="2 3">
    <name type="scientific">Acidisoma silvae</name>
    <dbReference type="NCBI Taxonomy" id="2802396"/>
    <lineage>
        <taxon>Bacteria</taxon>
        <taxon>Pseudomonadati</taxon>
        <taxon>Pseudomonadota</taxon>
        <taxon>Alphaproteobacteria</taxon>
        <taxon>Acetobacterales</taxon>
        <taxon>Acidocellaceae</taxon>
        <taxon>Acidisoma</taxon>
    </lineage>
</organism>
<gene>
    <name evidence="2" type="ORF">ASILVAE211_02905</name>
</gene>
<evidence type="ECO:0000313" key="3">
    <source>
        <dbReference type="Proteomes" id="UP000708298"/>
    </source>
</evidence>
<keyword evidence="3" id="KW-1185">Reference proteome</keyword>
<dbReference type="SUPFAM" id="SSF51182">
    <property type="entry name" value="RmlC-like cupins"/>
    <property type="match status" value="1"/>
</dbReference>
<dbReference type="Pfam" id="PF07883">
    <property type="entry name" value="Cupin_2"/>
    <property type="match status" value="1"/>
</dbReference>
<feature type="domain" description="Cupin type-2" evidence="1">
    <location>
        <begin position="42"/>
        <end position="105"/>
    </location>
</feature>
<dbReference type="Proteomes" id="UP000708298">
    <property type="component" value="Unassembled WGS sequence"/>
</dbReference>
<dbReference type="EMBL" id="JAESVB010000001">
    <property type="protein sequence ID" value="MCB8874118.1"/>
    <property type="molecule type" value="Genomic_DNA"/>
</dbReference>
<comment type="caution">
    <text evidence="2">The sequence shown here is derived from an EMBL/GenBank/DDBJ whole genome shotgun (WGS) entry which is preliminary data.</text>
</comment>